<proteinExistence type="predicted"/>
<dbReference type="eggNOG" id="ENOG502SCNP">
    <property type="taxonomic scope" value="Eukaryota"/>
</dbReference>
<evidence type="ECO:0008006" key="3">
    <source>
        <dbReference type="Google" id="ProtNLM"/>
    </source>
</evidence>
<evidence type="ECO:0000256" key="1">
    <source>
        <dbReference type="SAM" id="MobiDB-lite"/>
    </source>
</evidence>
<evidence type="ECO:0000313" key="2">
    <source>
        <dbReference type="EnsemblMetazoa" id="Aqu2.1.25134_001"/>
    </source>
</evidence>
<dbReference type="Gene3D" id="2.40.70.10">
    <property type="entry name" value="Acid Proteases"/>
    <property type="match status" value="1"/>
</dbReference>
<dbReference type="InParanoid" id="A0A1X7UBV9"/>
<dbReference type="InterPro" id="IPR021109">
    <property type="entry name" value="Peptidase_aspartic_dom_sf"/>
</dbReference>
<feature type="region of interest" description="Disordered" evidence="1">
    <location>
        <begin position="177"/>
        <end position="197"/>
    </location>
</feature>
<sequence>MVLFDYQLGKCSGQPLIATGVVGQANPSRLFHIYDPSTALMFHIDTGAEVSVITPFALEKQCPQELTLQAASNSSIATYGKKSLTVDLCLRRSFQWVFVIANVTLPIRGANILCHFGLLVDKQHNKLMDSKTNLEVKGQPASQPALCLTLLPSSPQNAFEAILKDYPAVLQTSHQQSVKTCNHSPHSDHRTSHPFSY</sequence>
<dbReference type="OMA" id="TALMFHI"/>
<reference evidence="2" key="1">
    <citation type="submission" date="2017-05" db="UniProtKB">
        <authorList>
            <consortium name="EnsemblMetazoa"/>
        </authorList>
    </citation>
    <scope>IDENTIFICATION</scope>
</reference>
<name>A0A1X7UBV9_AMPQE</name>
<dbReference type="FunFam" id="2.40.70.10:FF:000130">
    <property type="entry name" value="Retrovirus-related Pol polyprotein from transposon opus-like Protein"/>
    <property type="match status" value="1"/>
</dbReference>
<dbReference type="EnsemblMetazoa" id="Aqu2.1.25134_001">
    <property type="protein sequence ID" value="Aqu2.1.25134_001"/>
    <property type="gene ID" value="Aqu2.1.25134"/>
</dbReference>
<dbReference type="AlphaFoldDB" id="A0A1X7UBV9"/>
<dbReference type="OrthoDB" id="8739725at2759"/>
<dbReference type="SUPFAM" id="SSF50630">
    <property type="entry name" value="Acid proteases"/>
    <property type="match status" value="1"/>
</dbReference>
<protein>
    <recommendedName>
        <fullName evidence="3">Peptidase A2 domain-containing protein</fullName>
    </recommendedName>
</protein>
<organism evidence="2">
    <name type="scientific">Amphimedon queenslandica</name>
    <name type="common">Sponge</name>
    <dbReference type="NCBI Taxonomy" id="400682"/>
    <lineage>
        <taxon>Eukaryota</taxon>
        <taxon>Metazoa</taxon>
        <taxon>Porifera</taxon>
        <taxon>Demospongiae</taxon>
        <taxon>Heteroscleromorpha</taxon>
        <taxon>Haplosclerida</taxon>
        <taxon>Niphatidae</taxon>
        <taxon>Amphimedon</taxon>
    </lineage>
</organism>
<accession>A0A1X7UBV9</accession>